<dbReference type="InterPro" id="IPR051012">
    <property type="entry name" value="CellSynth/LPSAsmb/PSIAsmb"/>
</dbReference>
<dbReference type="AlphaFoldDB" id="A0A7V8SWH8"/>
<dbReference type="InterPro" id="IPR019734">
    <property type="entry name" value="TPR_rpt"/>
</dbReference>
<evidence type="ECO:0000256" key="3">
    <source>
        <dbReference type="PROSITE-ProRule" id="PRU00339"/>
    </source>
</evidence>
<dbReference type="Pfam" id="PF14559">
    <property type="entry name" value="TPR_19"/>
    <property type="match status" value="1"/>
</dbReference>
<dbReference type="PANTHER" id="PTHR45586">
    <property type="entry name" value="TPR REPEAT-CONTAINING PROTEIN PA4667"/>
    <property type="match status" value="1"/>
</dbReference>
<dbReference type="SMART" id="SM00028">
    <property type="entry name" value="TPR"/>
    <property type="match status" value="5"/>
</dbReference>
<dbReference type="SUPFAM" id="SSF48452">
    <property type="entry name" value="TPR-like"/>
    <property type="match status" value="1"/>
</dbReference>
<proteinExistence type="predicted"/>
<gene>
    <name evidence="5" type="ORF">HRJ53_08185</name>
</gene>
<keyword evidence="6" id="KW-1185">Reference proteome</keyword>
<organism evidence="5 6">
    <name type="scientific">Candidatus Acidiferrum panamense</name>
    <dbReference type="NCBI Taxonomy" id="2741543"/>
    <lineage>
        <taxon>Bacteria</taxon>
        <taxon>Pseudomonadati</taxon>
        <taxon>Acidobacteriota</taxon>
        <taxon>Terriglobia</taxon>
        <taxon>Candidatus Acidiferrales</taxon>
        <taxon>Candidatus Acidiferrum</taxon>
    </lineage>
</organism>
<feature type="signal peptide" evidence="4">
    <location>
        <begin position="1"/>
        <end position="18"/>
    </location>
</feature>
<dbReference type="PANTHER" id="PTHR45586:SF1">
    <property type="entry name" value="LIPOPOLYSACCHARIDE ASSEMBLY PROTEIN B"/>
    <property type="match status" value="1"/>
</dbReference>
<dbReference type="Gene3D" id="1.25.40.10">
    <property type="entry name" value="Tetratricopeptide repeat domain"/>
    <property type="match status" value="2"/>
</dbReference>
<evidence type="ECO:0000313" key="6">
    <source>
        <dbReference type="Proteomes" id="UP000567293"/>
    </source>
</evidence>
<dbReference type="InterPro" id="IPR011990">
    <property type="entry name" value="TPR-like_helical_dom_sf"/>
</dbReference>
<dbReference type="Proteomes" id="UP000567293">
    <property type="component" value="Unassembled WGS sequence"/>
</dbReference>
<protein>
    <submittedName>
        <fullName evidence="5">Tetratricopeptide repeat protein</fullName>
    </submittedName>
</protein>
<keyword evidence="1" id="KW-0677">Repeat</keyword>
<reference evidence="5" key="1">
    <citation type="submission" date="2020-06" db="EMBL/GenBank/DDBJ databases">
        <title>Legume-microbial interactions unlock mineral nutrients during tropical forest succession.</title>
        <authorList>
            <person name="Epihov D.Z."/>
        </authorList>
    </citation>
    <scope>NUCLEOTIDE SEQUENCE [LARGE SCALE GENOMIC DNA]</scope>
    <source>
        <strain evidence="5">Pan2503</strain>
    </source>
</reference>
<dbReference type="PROSITE" id="PS50005">
    <property type="entry name" value="TPR"/>
    <property type="match status" value="1"/>
</dbReference>
<keyword evidence="4" id="KW-0732">Signal</keyword>
<evidence type="ECO:0000313" key="5">
    <source>
        <dbReference type="EMBL" id="MBA0084959.1"/>
    </source>
</evidence>
<dbReference type="Pfam" id="PF13432">
    <property type="entry name" value="TPR_16"/>
    <property type="match status" value="1"/>
</dbReference>
<accession>A0A7V8SWH8</accession>
<feature type="chain" id="PRO_5031063374" evidence="4">
    <location>
        <begin position="19"/>
        <end position="365"/>
    </location>
</feature>
<feature type="repeat" description="TPR" evidence="3">
    <location>
        <begin position="260"/>
        <end position="293"/>
    </location>
</feature>
<evidence type="ECO:0000256" key="2">
    <source>
        <dbReference type="ARBA" id="ARBA00022803"/>
    </source>
</evidence>
<evidence type="ECO:0000256" key="1">
    <source>
        <dbReference type="ARBA" id="ARBA00022737"/>
    </source>
</evidence>
<comment type="caution">
    <text evidence="5">The sequence shown here is derived from an EMBL/GenBank/DDBJ whole genome shotgun (WGS) entry which is preliminary data.</text>
</comment>
<name>A0A7V8SWH8_9BACT</name>
<sequence>MRPVGLLLLLLAASPAQSPPPTFEELSTRAQAAYEGNHPQEAADLYSRAVKLRPDWTEGWWALGMIEYERDRYPECRDALTRMLELDASAAPGWALLGLCEFRTKQYDAAFQHLKKAHMLVPVTEPGGPLLDMADYHLALLLTEQGAFELAEEILMRVARKVHANPEMMFASGLPALRMAILPSDVPANQHDVVAMAGKAFWDLATKTPEEADADFTALVRKYPKVPNVHYFYGTYLAARHPEQCAPQFREELSITPDNVPARVQLTLEYNLEGKLDEALRLAREAVALSPDSVGAQLALAKTLRTQGNNKGALAALLAAARLDPVSPVIRLYLMNVYRDLDRIEDMQREKAEYDRLKAEQANWP</sequence>
<evidence type="ECO:0000256" key="4">
    <source>
        <dbReference type="SAM" id="SignalP"/>
    </source>
</evidence>
<keyword evidence="2 3" id="KW-0802">TPR repeat</keyword>
<dbReference type="EMBL" id="JACDQQ010000790">
    <property type="protein sequence ID" value="MBA0084959.1"/>
    <property type="molecule type" value="Genomic_DNA"/>
</dbReference>